<dbReference type="KEGG" id="ahs:AHALO_1825"/>
<evidence type="ECO:0000256" key="6">
    <source>
        <dbReference type="ARBA" id="ARBA00023136"/>
    </source>
</evidence>
<feature type="transmembrane region" description="Helical" evidence="7">
    <location>
        <begin position="15"/>
        <end position="35"/>
    </location>
</feature>
<accession>A0A2N1J4Q5</accession>
<dbReference type="GO" id="GO:0042907">
    <property type="term" value="F:xanthine transmembrane transporter activity"/>
    <property type="evidence" value="ECO:0007669"/>
    <property type="project" value="TreeGrafter"/>
</dbReference>
<evidence type="ECO:0000256" key="3">
    <source>
        <dbReference type="ARBA" id="ARBA00022448"/>
    </source>
</evidence>
<proteinExistence type="inferred from homology"/>
<feature type="transmembrane region" description="Helical" evidence="7">
    <location>
        <begin position="367"/>
        <end position="383"/>
    </location>
</feature>
<evidence type="ECO:0000256" key="5">
    <source>
        <dbReference type="ARBA" id="ARBA00022989"/>
    </source>
</evidence>
<dbReference type="RefSeq" id="WP_101183840.1">
    <property type="nucleotide sequence ID" value="NZ_CP031218.1"/>
</dbReference>
<evidence type="ECO:0000256" key="7">
    <source>
        <dbReference type="SAM" id="Phobius"/>
    </source>
</evidence>
<keyword evidence="4 7" id="KW-0812">Transmembrane</keyword>
<feature type="transmembrane region" description="Helical" evidence="7">
    <location>
        <begin position="389"/>
        <end position="407"/>
    </location>
</feature>
<dbReference type="GO" id="GO:0005886">
    <property type="term" value="C:plasma membrane"/>
    <property type="evidence" value="ECO:0007669"/>
    <property type="project" value="TreeGrafter"/>
</dbReference>
<dbReference type="EMBL" id="NXIF01000013">
    <property type="protein sequence ID" value="PKI81533.1"/>
    <property type="molecule type" value="Genomic_DNA"/>
</dbReference>
<evidence type="ECO:0000313" key="8">
    <source>
        <dbReference type="EMBL" id="PKI81533.1"/>
    </source>
</evidence>
<feature type="transmembrane region" description="Helical" evidence="7">
    <location>
        <begin position="334"/>
        <end position="355"/>
    </location>
</feature>
<dbReference type="Pfam" id="PF00860">
    <property type="entry name" value="Xan_ur_permease"/>
    <property type="match status" value="1"/>
</dbReference>
<feature type="transmembrane region" description="Helical" evidence="7">
    <location>
        <begin position="159"/>
        <end position="176"/>
    </location>
</feature>
<dbReference type="Proteomes" id="UP000233248">
    <property type="component" value="Unassembled WGS sequence"/>
</dbReference>
<feature type="transmembrane region" description="Helical" evidence="7">
    <location>
        <begin position="117"/>
        <end position="139"/>
    </location>
</feature>
<comment type="similarity">
    <text evidence="2">Belongs to the nucleobase:cation symporter-2 (NCS2) (TC 2.A.40) family.</text>
</comment>
<dbReference type="PANTHER" id="PTHR42810">
    <property type="entry name" value="PURINE PERMEASE C1399.01C-RELATED"/>
    <property type="match status" value="1"/>
</dbReference>
<dbReference type="NCBIfam" id="TIGR00801">
    <property type="entry name" value="ncs2"/>
    <property type="match status" value="1"/>
</dbReference>
<dbReference type="OrthoDB" id="9779092at2"/>
<sequence length="413" mass="43534">MNKPTDYNFRVKDSLLGLQFLFVAFGALVLVPILTGLDPNVAFFTAGVGTLVFQFITRGNVPPIFLASSFAFIAPISHGVKTWGIAATMSGLFAAGLLYIILSFLVRLKGDNFLHKLLPPIVVGPVVMSIGLILSPAAVNMAMGKTGDGAIQLIPEEQALVISMIALLVTVFVSLLGKGMFKLIPILAGIVIGYIVSLYYGVVDFKSVQEAAWFTIPKFTAPEFNWQAILFILPIAIAPAIEHIGDMLAISKVTKEDYLKKPGLKNTLLGDGLATSVASLFGGPPNTTYSEVTGAVTVTKAYNPAIMTWTAIAAIILAFVGKLGGLLATIPVPVMGGIMLLLFGIIASIGISTLIKANTDLSCPRNMAIVAMILVFSIGGMTFNFGGVAFSGIGLGAIVGIFLNLILPQPRQS</sequence>
<dbReference type="AlphaFoldDB" id="A0A2N1J4Q5"/>
<keyword evidence="9" id="KW-1185">Reference proteome</keyword>
<evidence type="ECO:0000256" key="2">
    <source>
        <dbReference type="ARBA" id="ARBA00008821"/>
    </source>
</evidence>
<evidence type="ECO:0000256" key="1">
    <source>
        <dbReference type="ARBA" id="ARBA00004141"/>
    </source>
</evidence>
<feature type="transmembrane region" description="Helical" evidence="7">
    <location>
        <begin position="86"/>
        <end position="105"/>
    </location>
</feature>
<keyword evidence="3" id="KW-0813">Transport</keyword>
<keyword evidence="5 7" id="KW-1133">Transmembrane helix</keyword>
<feature type="transmembrane region" description="Helical" evidence="7">
    <location>
        <begin position="306"/>
        <end position="328"/>
    </location>
</feature>
<evidence type="ECO:0000256" key="4">
    <source>
        <dbReference type="ARBA" id="ARBA00022692"/>
    </source>
</evidence>
<name>A0A2N1J4Q5_9BACT</name>
<dbReference type="InterPro" id="IPR006042">
    <property type="entry name" value="Xan_ur_permease"/>
</dbReference>
<comment type="subcellular location">
    <subcellularLocation>
        <location evidence="1">Membrane</location>
        <topology evidence="1">Multi-pass membrane protein</topology>
    </subcellularLocation>
</comment>
<dbReference type="PROSITE" id="PS01116">
    <property type="entry name" value="XANTH_URACIL_PERMASE"/>
    <property type="match status" value="1"/>
</dbReference>
<organism evidence="8 9">
    <name type="scientific">Malaciobacter halophilus</name>
    <dbReference type="NCBI Taxonomy" id="197482"/>
    <lineage>
        <taxon>Bacteria</taxon>
        <taxon>Pseudomonadati</taxon>
        <taxon>Campylobacterota</taxon>
        <taxon>Epsilonproteobacteria</taxon>
        <taxon>Campylobacterales</taxon>
        <taxon>Arcobacteraceae</taxon>
        <taxon>Malaciobacter</taxon>
    </lineage>
</organism>
<dbReference type="InterPro" id="IPR006043">
    <property type="entry name" value="NCS2"/>
</dbReference>
<protein>
    <submittedName>
        <fullName evidence="8">Uracil permease</fullName>
    </submittedName>
</protein>
<gene>
    <name evidence="8" type="ORF">CP960_03470</name>
</gene>
<feature type="transmembrane region" description="Helical" evidence="7">
    <location>
        <begin position="224"/>
        <end position="241"/>
    </location>
</feature>
<keyword evidence="6 7" id="KW-0472">Membrane</keyword>
<feature type="transmembrane region" description="Helical" evidence="7">
    <location>
        <begin position="183"/>
        <end position="202"/>
    </location>
</feature>
<comment type="caution">
    <text evidence="8">The sequence shown here is derived from an EMBL/GenBank/DDBJ whole genome shotgun (WGS) entry which is preliminary data.</text>
</comment>
<reference evidence="8 9" key="1">
    <citation type="submission" date="2017-09" db="EMBL/GenBank/DDBJ databases">
        <title>Genomics of the genus Arcobacter.</title>
        <authorList>
            <person name="Perez-Cataluna A."/>
            <person name="Figueras M.J."/>
            <person name="Salas-Masso N."/>
        </authorList>
    </citation>
    <scope>NUCLEOTIDE SEQUENCE [LARGE SCALE GENOMIC DNA]</scope>
    <source>
        <strain evidence="8 9">DSM 18005</strain>
    </source>
</reference>
<evidence type="ECO:0000313" key="9">
    <source>
        <dbReference type="Proteomes" id="UP000233248"/>
    </source>
</evidence>
<dbReference type="PANTHER" id="PTHR42810:SF2">
    <property type="entry name" value="PURINE PERMEASE C1399.01C-RELATED"/>
    <property type="match status" value="1"/>
</dbReference>